<dbReference type="Proteomes" id="UP000525686">
    <property type="component" value="Unassembled WGS sequence"/>
</dbReference>
<dbReference type="InterPro" id="IPR045428">
    <property type="entry name" value="EACC1"/>
</dbReference>
<reference evidence="2" key="1">
    <citation type="submission" date="2020-05" db="EMBL/GenBank/DDBJ databases">
        <title>Classification of alakaliphilic streptomycetes isolated from an alkaline soil next to Lonar Crater, India and a proposal for the recognition of Streptomyces alkaliterrae sp. nov.</title>
        <authorList>
            <person name="Golinska P."/>
        </authorList>
    </citation>
    <scope>NUCLEOTIDE SEQUENCE [LARGE SCALE GENOMIC DNA]</scope>
    <source>
        <strain evidence="2">OF3</strain>
    </source>
</reference>
<name>A0A7W3WJD4_9ACTN</name>
<organism evidence="1 2">
    <name type="scientific">Streptomyces alkaliterrae</name>
    <dbReference type="NCBI Taxonomy" id="2213162"/>
    <lineage>
        <taxon>Bacteria</taxon>
        <taxon>Bacillati</taxon>
        <taxon>Actinomycetota</taxon>
        <taxon>Actinomycetes</taxon>
        <taxon>Kitasatosporales</taxon>
        <taxon>Streptomycetaceae</taxon>
        <taxon>Streptomyces</taxon>
    </lineage>
</organism>
<dbReference type="RefSeq" id="WP_181353955.1">
    <property type="nucleotide sequence ID" value="NZ_JABJWZ010000051.1"/>
</dbReference>
<dbReference type="EMBL" id="JABJWZ010000051">
    <property type="protein sequence ID" value="MBB1253403.1"/>
    <property type="molecule type" value="Genomic_DNA"/>
</dbReference>
<dbReference type="Pfam" id="PF19953">
    <property type="entry name" value="EACC1"/>
    <property type="match status" value="1"/>
</dbReference>
<evidence type="ECO:0000313" key="2">
    <source>
        <dbReference type="Proteomes" id="UP000525686"/>
    </source>
</evidence>
<accession>A0A7W3WJD4</accession>
<sequence>METRERHLVAGVRSDGNVHSAADLRDHLVTFPELRPHVGLRRGVPGGRGPGDLLDLVVIAPPALVPPTVELLGRVLTEWLRGRHGRADVEVPLPGGRPLKMQNIPLRGMSREEFEGYTALVVRRLALAGPAGAAGGGVPPLG</sequence>
<protein>
    <submittedName>
        <fullName evidence="1">Uncharacterized protein</fullName>
    </submittedName>
</protein>
<dbReference type="AlphaFoldDB" id="A0A7W3WJD4"/>
<evidence type="ECO:0000313" key="1">
    <source>
        <dbReference type="EMBL" id="MBB1253403.1"/>
    </source>
</evidence>
<gene>
    <name evidence="1" type="ORF">H3146_08455</name>
</gene>
<comment type="caution">
    <text evidence="1">The sequence shown here is derived from an EMBL/GenBank/DDBJ whole genome shotgun (WGS) entry which is preliminary data.</text>
</comment>
<proteinExistence type="predicted"/>